<protein>
    <recommendedName>
        <fullName evidence="1">non-specific serine/threonine protein kinase</fullName>
        <ecNumber evidence="1">2.7.11.1</ecNumber>
    </recommendedName>
</protein>
<dbReference type="Pfam" id="PF00069">
    <property type="entry name" value="Pkinase"/>
    <property type="match status" value="1"/>
</dbReference>
<keyword evidence="9" id="KW-0472">Membrane</keyword>
<evidence type="ECO:0000313" key="12">
    <source>
        <dbReference type="Proteomes" id="UP000433071"/>
    </source>
</evidence>
<evidence type="ECO:0000313" key="11">
    <source>
        <dbReference type="EMBL" id="MTH69261.1"/>
    </source>
</evidence>
<evidence type="ECO:0000256" key="8">
    <source>
        <dbReference type="SAM" id="MobiDB-lite"/>
    </source>
</evidence>
<keyword evidence="6 7" id="KW-0067">ATP-binding</keyword>
<evidence type="ECO:0000256" key="9">
    <source>
        <dbReference type="SAM" id="Phobius"/>
    </source>
</evidence>
<evidence type="ECO:0000259" key="10">
    <source>
        <dbReference type="PROSITE" id="PS50011"/>
    </source>
</evidence>
<dbReference type="EC" id="2.7.11.1" evidence="1"/>
<keyword evidence="5 11" id="KW-0418">Kinase</keyword>
<gene>
    <name evidence="11" type="ORF">GJ743_12870</name>
</gene>
<dbReference type="CDD" id="cd14014">
    <property type="entry name" value="STKc_PknB_like"/>
    <property type="match status" value="1"/>
</dbReference>
<dbReference type="InterPro" id="IPR008271">
    <property type="entry name" value="Ser/Thr_kinase_AS"/>
</dbReference>
<accession>A0A6I3M8G5</accession>
<dbReference type="EMBL" id="WMLB01000025">
    <property type="protein sequence ID" value="MTH69261.1"/>
    <property type="molecule type" value="Genomic_DNA"/>
</dbReference>
<keyword evidence="4 7" id="KW-0547">Nucleotide-binding</keyword>
<feature type="region of interest" description="Disordered" evidence="8">
    <location>
        <begin position="313"/>
        <end position="334"/>
    </location>
</feature>
<dbReference type="GO" id="GO:0004674">
    <property type="term" value="F:protein serine/threonine kinase activity"/>
    <property type="evidence" value="ECO:0007669"/>
    <property type="project" value="UniProtKB-KW"/>
</dbReference>
<dbReference type="Proteomes" id="UP000433071">
    <property type="component" value="Unassembled WGS sequence"/>
</dbReference>
<dbReference type="SMART" id="SM00220">
    <property type="entry name" value="S_TKc"/>
    <property type="match status" value="1"/>
</dbReference>
<dbReference type="PROSITE" id="PS00107">
    <property type="entry name" value="PROTEIN_KINASE_ATP"/>
    <property type="match status" value="1"/>
</dbReference>
<feature type="binding site" evidence="7">
    <location>
        <position position="43"/>
    </location>
    <ligand>
        <name>ATP</name>
        <dbReference type="ChEBI" id="CHEBI:30616"/>
    </ligand>
</feature>
<proteinExistence type="predicted"/>
<evidence type="ECO:0000256" key="1">
    <source>
        <dbReference type="ARBA" id="ARBA00012513"/>
    </source>
</evidence>
<keyword evidence="2" id="KW-0723">Serine/threonine-protein kinase</keyword>
<keyword evidence="3" id="KW-0808">Transferase</keyword>
<evidence type="ECO:0000256" key="4">
    <source>
        <dbReference type="ARBA" id="ARBA00022741"/>
    </source>
</evidence>
<dbReference type="GO" id="GO:0005524">
    <property type="term" value="F:ATP binding"/>
    <property type="evidence" value="ECO:0007669"/>
    <property type="project" value="UniProtKB-UniRule"/>
</dbReference>
<keyword evidence="9" id="KW-1133">Transmembrane helix</keyword>
<dbReference type="PROSITE" id="PS50011">
    <property type="entry name" value="PROTEIN_KINASE_DOM"/>
    <property type="match status" value="1"/>
</dbReference>
<reference evidence="11 12" key="1">
    <citation type="submission" date="2019-11" db="EMBL/GenBank/DDBJ databases">
        <title>Agromyces kandeliae sp. nov., isolated from mangrove soil.</title>
        <authorList>
            <person name="Wang R."/>
        </authorList>
    </citation>
    <scope>NUCLEOTIDE SEQUENCE [LARGE SCALE GENOMIC DNA]</scope>
    <source>
        <strain evidence="11 12">JCM 11433</strain>
    </source>
</reference>
<dbReference type="PANTHER" id="PTHR43289:SF6">
    <property type="entry name" value="SERINE_THREONINE-PROTEIN KINASE NEKL-3"/>
    <property type="match status" value="1"/>
</dbReference>
<dbReference type="OrthoDB" id="9762169at2"/>
<dbReference type="PROSITE" id="PS00108">
    <property type="entry name" value="PROTEIN_KINASE_ST"/>
    <property type="match status" value="1"/>
</dbReference>
<feature type="domain" description="Protein kinase" evidence="10">
    <location>
        <begin position="14"/>
        <end position="294"/>
    </location>
</feature>
<name>A0A6I3M8G5_9MICO</name>
<keyword evidence="12" id="KW-1185">Reference proteome</keyword>
<dbReference type="InterPro" id="IPR000719">
    <property type="entry name" value="Prot_kinase_dom"/>
</dbReference>
<organism evidence="11 12">
    <name type="scientific">Agromyces bracchium</name>
    <dbReference type="NCBI Taxonomy" id="88376"/>
    <lineage>
        <taxon>Bacteria</taxon>
        <taxon>Bacillati</taxon>
        <taxon>Actinomycetota</taxon>
        <taxon>Actinomycetes</taxon>
        <taxon>Micrococcales</taxon>
        <taxon>Microbacteriaceae</taxon>
        <taxon>Agromyces</taxon>
    </lineage>
</organism>
<feature type="transmembrane region" description="Helical" evidence="9">
    <location>
        <begin position="446"/>
        <end position="469"/>
    </location>
</feature>
<evidence type="ECO:0000256" key="5">
    <source>
        <dbReference type="ARBA" id="ARBA00022777"/>
    </source>
</evidence>
<evidence type="ECO:0000256" key="7">
    <source>
        <dbReference type="PROSITE-ProRule" id="PRU10141"/>
    </source>
</evidence>
<dbReference type="PANTHER" id="PTHR43289">
    <property type="entry name" value="MITOGEN-ACTIVATED PROTEIN KINASE KINASE KINASE 20-RELATED"/>
    <property type="match status" value="1"/>
</dbReference>
<evidence type="ECO:0000256" key="2">
    <source>
        <dbReference type="ARBA" id="ARBA00022527"/>
    </source>
</evidence>
<dbReference type="AlphaFoldDB" id="A0A6I3M8G5"/>
<sequence length="577" mass="59463">MRRPPAAPPELPGYTHLGLLGSGGFADVYLYEQRLPRRKVAVKVLLADDIDASTRAQFVAEANLMARLSAHPFIVTIFHADVSADGRPYFVMEYCSGPSLSERYKRQALSVEDALRTGIRLSGAVATAHAAGILHRDIKPANVLTNDYGWPALSDFGISSDLEGDLPVHTMSFTGDAAATGSGTGSDRAAVGMSVPWSPPEMFEDDPRPDTRSDVFALAATVHTLLAGRTPFEVPGRSNGPLDLIGRIERGRITPIGRDDVPASLESVLATGMAVRREDRFQSAVELGRALQRIELELGYSVTGIEVPNLVEAAGAGDAPGGPEPGSDDEPATRARSVRVVEAGLPASGPWAAGGAAGASSDLVAPRIAATEVGADATHVRGVRQVAAQAIPAPGSAPVEDGTVIRPTRSVATVSEPVEGATLAAPGRRAGDAPRPEEVPRGGRRAIAGIITAVAGIAVIVAVSGALLLGGTLGGPDDEADDSPTTSEDAVVAATVPAPEVEPGAIADGRAVFAVRHDDAEDGDRYRWQRADGSGSTAVADGPEIVVDGVAAGQTVCIEVQVQRGSKTSDPVTGCTS</sequence>
<evidence type="ECO:0000256" key="6">
    <source>
        <dbReference type="ARBA" id="ARBA00022840"/>
    </source>
</evidence>
<dbReference type="InterPro" id="IPR011009">
    <property type="entry name" value="Kinase-like_dom_sf"/>
</dbReference>
<dbReference type="InterPro" id="IPR017441">
    <property type="entry name" value="Protein_kinase_ATP_BS"/>
</dbReference>
<dbReference type="RefSeq" id="WP_155052264.1">
    <property type="nucleotide sequence ID" value="NZ_BAAAIB010000008.1"/>
</dbReference>
<keyword evidence="9" id="KW-0812">Transmembrane</keyword>
<dbReference type="SUPFAM" id="SSF56112">
    <property type="entry name" value="Protein kinase-like (PK-like)"/>
    <property type="match status" value="1"/>
</dbReference>
<evidence type="ECO:0000256" key="3">
    <source>
        <dbReference type="ARBA" id="ARBA00022679"/>
    </source>
</evidence>
<dbReference type="Gene3D" id="1.10.510.10">
    <property type="entry name" value="Transferase(Phosphotransferase) domain 1"/>
    <property type="match status" value="1"/>
</dbReference>
<comment type="caution">
    <text evidence="11">The sequence shown here is derived from an EMBL/GenBank/DDBJ whole genome shotgun (WGS) entry which is preliminary data.</text>
</comment>